<dbReference type="InterPro" id="IPR013249">
    <property type="entry name" value="RNA_pol_sigma70_r4_t2"/>
</dbReference>
<evidence type="ECO:0000256" key="5">
    <source>
        <dbReference type="ARBA" id="ARBA00023163"/>
    </source>
</evidence>
<dbReference type="InterPro" id="IPR013324">
    <property type="entry name" value="RNA_pol_sigma_r3/r4-like"/>
</dbReference>
<dbReference type="Proteomes" id="UP000197032">
    <property type="component" value="Unassembled WGS sequence"/>
</dbReference>
<organism evidence="8 9">
    <name type="scientific">Calderihabitans maritimus</name>
    <dbReference type="NCBI Taxonomy" id="1246530"/>
    <lineage>
        <taxon>Bacteria</taxon>
        <taxon>Bacillati</taxon>
        <taxon>Bacillota</taxon>
        <taxon>Clostridia</taxon>
        <taxon>Neomoorellales</taxon>
        <taxon>Calderihabitantaceae</taxon>
        <taxon>Calderihabitans</taxon>
    </lineage>
</organism>
<evidence type="ECO:0000256" key="4">
    <source>
        <dbReference type="ARBA" id="ARBA00023125"/>
    </source>
</evidence>
<keyword evidence="4" id="KW-0238">DNA-binding</keyword>
<feature type="domain" description="RNA polymerase sigma-70 region 2" evidence="6">
    <location>
        <begin position="71"/>
        <end position="138"/>
    </location>
</feature>
<protein>
    <submittedName>
        <fullName evidence="8">DNA-directed RNA polymerase specialized sigma subunit, sigma24-like protein</fullName>
    </submittedName>
</protein>
<sequence>MRAGFNFRKIDQLNKTRRMEYKVEFLRKLFLFFYVLTREGLFLKGGLPVFLDDDILVGKSKAGDMGAFEELVRRYEKQVFTVAYRFMGNREDAVELAQEAFLRAFTAIKKFRGQSSFKTWLYHIVANVCRDELRKRQRCREYPVEDPAPLNSLNQTIGNSFDPVKAYEDKEGQEYIQKAITSLAPEYRMVLVMREFQGFSYEEIAAQLDCSLGTVKSRLSRARKLLRDKLLRSGNIAQPKAVYQSERREER</sequence>
<dbReference type="InterPro" id="IPR007627">
    <property type="entry name" value="RNA_pol_sigma70_r2"/>
</dbReference>
<evidence type="ECO:0000259" key="7">
    <source>
        <dbReference type="Pfam" id="PF08281"/>
    </source>
</evidence>
<dbReference type="GO" id="GO:0006352">
    <property type="term" value="P:DNA-templated transcription initiation"/>
    <property type="evidence" value="ECO:0007669"/>
    <property type="project" value="InterPro"/>
</dbReference>
<dbReference type="Pfam" id="PF04542">
    <property type="entry name" value="Sigma70_r2"/>
    <property type="match status" value="1"/>
</dbReference>
<dbReference type="SUPFAM" id="SSF88659">
    <property type="entry name" value="Sigma3 and sigma4 domains of RNA polymerase sigma factors"/>
    <property type="match status" value="1"/>
</dbReference>
<dbReference type="GO" id="GO:0016987">
    <property type="term" value="F:sigma factor activity"/>
    <property type="evidence" value="ECO:0007669"/>
    <property type="project" value="UniProtKB-KW"/>
</dbReference>
<evidence type="ECO:0000256" key="2">
    <source>
        <dbReference type="ARBA" id="ARBA00023015"/>
    </source>
</evidence>
<keyword evidence="3" id="KW-0731">Sigma factor</keyword>
<evidence type="ECO:0000313" key="9">
    <source>
        <dbReference type="Proteomes" id="UP000197032"/>
    </source>
</evidence>
<dbReference type="InterPro" id="IPR014284">
    <property type="entry name" value="RNA_pol_sigma-70_dom"/>
</dbReference>
<dbReference type="InterPro" id="IPR039425">
    <property type="entry name" value="RNA_pol_sigma-70-like"/>
</dbReference>
<dbReference type="Gene3D" id="1.10.1740.10">
    <property type="match status" value="1"/>
</dbReference>
<keyword evidence="2" id="KW-0805">Transcription regulation</keyword>
<evidence type="ECO:0000256" key="3">
    <source>
        <dbReference type="ARBA" id="ARBA00023082"/>
    </source>
</evidence>
<evidence type="ECO:0000259" key="6">
    <source>
        <dbReference type="Pfam" id="PF04542"/>
    </source>
</evidence>
<dbReference type="GO" id="GO:0000428">
    <property type="term" value="C:DNA-directed RNA polymerase complex"/>
    <property type="evidence" value="ECO:0007669"/>
    <property type="project" value="UniProtKB-KW"/>
</dbReference>
<dbReference type="Gene3D" id="1.10.10.10">
    <property type="entry name" value="Winged helix-like DNA-binding domain superfamily/Winged helix DNA-binding domain"/>
    <property type="match status" value="1"/>
</dbReference>
<dbReference type="PANTHER" id="PTHR43133:SF8">
    <property type="entry name" value="RNA POLYMERASE SIGMA FACTOR HI_1459-RELATED"/>
    <property type="match status" value="1"/>
</dbReference>
<dbReference type="InterPro" id="IPR013325">
    <property type="entry name" value="RNA_pol_sigma_r2"/>
</dbReference>
<dbReference type="CDD" id="cd06171">
    <property type="entry name" value="Sigma70_r4"/>
    <property type="match status" value="1"/>
</dbReference>
<proteinExistence type="inferred from homology"/>
<dbReference type="EMBL" id="BDGJ01000073">
    <property type="protein sequence ID" value="GAW92406.1"/>
    <property type="molecule type" value="Genomic_DNA"/>
</dbReference>
<reference evidence="9" key="1">
    <citation type="journal article" date="2017" name="Appl. Environ. Microbiol.">
        <title>Genomic analysis of Calderihabitans maritimus KKC1, a thermophilic hydrogenogenic carboxydotrophic bacterium isolated from marine sediment.</title>
        <authorList>
            <person name="Omae K."/>
            <person name="Yoneda Y."/>
            <person name="Fukuyama Y."/>
            <person name="Yoshida T."/>
            <person name="Sako Y."/>
        </authorList>
    </citation>
    <scope>NUCLEOTIDE SEQUENCE [LARGE SCALE GENOMIC DNA]</scope>
    <source>
        <strain evidence="9">KKC1</strain>
    </source>
</reference>
<comment type="similarity">
    <text evidence="1">Belongs to the sigma-70 factor family. ECF subfamily.</text>
</comment>
<dbReference type="Pfam" id="PF08281">
    <property type="entry name" value="Sigma70_r4_2"/>
    <property type="match status" value="1"/>
</dbReference>
<keyword evidence="5" id="KW-0804">Transcription</keyword>
<name>A0A1Z5HSA3_9FIRM</name>
<dbReference type="GO" id="GO:0003677">
    <property type="term" value="F:DNA binding"/>
    <property type="evidence" value="ECO:0007669"/>
    <property type="project" value="UniProtKB-KW"/>
</dbReference>
<evidence type="ECO:0000256" key="1">
    <source>
        <dbReference type="ARBA" id="ARBA00010641"/>
    </source>
</evidence>
<feature type="domain" description="RNA polymerase sigma factor 70 region 4 type 2" evidence="7">
    <location>
        <begin position="174"/>
        <end position="226"/>
    </location>
</feature>
<comment type="caution">
    <text evidence="8">The sequence shown here is derived from an EMBL/GenBank/DDBJ whole genome shotgun (WGS) entry which is preliminary data.</text>
</comment>
<dbReference type="PANTHER" id="PTHR43133">
    <property type="entry name" value="RNA POLYMERASE ECF-TYPE SIGMA FACTO"/>
    <property type="match status" value="1"/>
</dbReference>
<evidence type="ECO:0000313" key="8">
    <source>
        <dbReference type="EMBL" id="GAW92406.1"/>
    </source>
</evidence>
<dbReference type="InterPro" id="IPR036388">
    <property type="entry name" value="WH-like_DNA-bd_sf"/>
</dbReference>
<accession>A0A1Z5HSA3</accession>
<gene>
    <name evidence="8" type="ORF">KKC1_15600</name>
</gene>
<keyword evidence="8" id="KW-0240">DNA-directed RNA polymerase</keyword>
<dbReference type="NCBIfam" id="TIGR02937">
    <property type="entry name" value="sigma70-ECF"/>
    <property type="match status" value="1"/>
</dbReference>
<keyword evidence="9" id="KW-1185">Reference proteome</keyword>
<dbReference type="SUPFAM" id="SSF88946">
    <property type="entry name" value="Sigma2 domain of RNA polymerase sigma factors"/>
    <property type="match status" value="1"/>
</dbReference>
<dbReference type="AlphaFoldDB" id="A0A1Z5HSA3"/>